<dbReference type="AlphaFoldDB" id="A0A9D9DWF3"/>
<reference evidence="2" key="1">
    <citation type="submission" date="2020-10" db="EMBL/GenBank/DDBJ databases">
        <authorList>
            <person name="Gilroy R."/>
        </authorList>
    </citation>
    <scope>NUCLEOTIDE SEQUENCE</scope>
    <source>
        <strain evidence="2">F6-4510</strain>
    </source>
</reference>
<evidence type="ECO:0000313" key="2">
    <source>
        <dbReference type="EMBL" id="MBO8434220.1"/>
    </source>
</evidence>
<gene>
    <name evidence="2" type="ORF">IAC55_02705</name>
</gene>
<keyword evidence="1" id="KW-0472">Membrane</keyword>
<protein>
    <submittedName>
        <fullName evidence="2">Uncharacterized protein</fullName>
    </submittedName>
</protein>
<dbReference type="Proteomes" id="UP000823611">
    <property type="component" value="Unassembled WGS sequence"/>
</dbReference>
<accession>A0A9D9DWF3</accession>
<keyword evidence="1" id="KW-0812">Transmembrane</keyword>
<comment type="caution">
    <text evidence="2">The sequence shown here is derived from an EMBL/GenBank/DDBJ whole genome shotgun (WGS) entry which is preliminary data.</text>
</comment>
<keyword evidence="1" id="KW-1133">Transmembrane helix</keyword>
<dbReference type="EMBL" id="JADIMX010000052">
    <property type="protein sequence ID" value="MBO8434220.1"/>
    <property type="molecule type" value="Genomic_DNA"/>
</dbReference>
<evidence type="ECO:0000313" key="3">
    <source>
        <dbReference type="Proteomes" id="UP000823611"/>
    </source>
</evidence>
<organism evidence="2 3">
    <name type="scientific">Candidatus Fimicola merdigallinarum</name>
    <dbReference type="NCBI Taxonomy" id="2840819"/>
    <lineage>
        <taxon>Bacteria</taxon>
        <taxon>Bacillati</taxon>
        <taxon>Bacillota</taxon>
        <taxon>Clostridia</taxon>
        <taxon>Lachnospirales</taxon>
        <taxon>Lachnospiraceae</taxon>
        <taxon>Lachnospiraceae incertae sedis</taxon>
        <taxon>Candidatus Fimicola</taxon>
    </lineage>
</organism>
<feature type="transmembrane region" description="Helical" evidence="1">
    <location>
        <begin position="7"/>
        <end position="26"/>
    </location>
</feature>
<evidence type="ECO:0000256" key="1">
    <source>
        <dbReference type="SAM" id="Phobius"/>
    </source>
</evidence>
<name>A0A9D9DWF3_9FIRM</name>
<proteinExistence type="predicted"/>
<sequence>MNNVQKLNIIRIASIFLILSGLYNIAFKDKSFFGIVFILFGIISIRKFVVCPSCNKSIPITLKLSDNSVCPKCNNRLDIH</sequence>
<reference evidence="2" key="2">
    <citation type="journal article" date="2021" name="PeerJ">
        <title>Extensive microbial diversity within the chicken gut microbiome revealed by metagenomics and culture.</title>
        <authorList>
            <person name="Gilroy R."/>
            <person name="Ravi A."/>
            <person name="Getino M."/>
            <person name="Pursley I."/>
            <person name="Horton D.L."/>
            <person name="Alikhan N.F."/>
            <person name="Baker D."/>
            <person name="Gharbi K."/>
            <person name="Hall N."/>
            <person name="Watson M."/>
            <person name="Adriaenssens E.M."/>
            <person name="Foster-Nyarko E."/>
            <person name="Jarju S."/>
            <person name="Secka A."/>
            <person name="Antonio M."/>
            <person name="Oren A."/>
            <person name="Chaudhuri R.R."/>
            <person name="La Ragione R."/>
            <person name="Hildebrand F."/>
            <person name="Pallen M.J."/>
        </authorList>
    </citation>
    <scope>NUCLEOTIDE SEQUENCE</scope>
    <source>
        <strain evidence="2">F6-4510</strain>
    </source>
</reference>
<feature type="transmembrane region" description="Helical" evidence="1">
    <location>
        <begin position="32"/>
        <end position="49"/>
    </location>
</feature>